<keyword evidence="6" id="KW-0472">Membrane</keyword>
<dbReference type="PRINTS" id="PR00404">
    <property type="entry name" value="MADSDOMAIN"/>
</dbReference>
<comment type="caution">
    <text evidence="8">The sequence shown here is derived from an EMBL/GenBank/DDBJ whole genome shotgun (WGS) entry which is preliminary data.</text>
</comment>
<keyword evidence="6" id="KW-0812">Transmembrane</keyword>
<evidence type="ECO:0000256" key="2">
    <source>
        <dbReference type="ARBA" id="ARBA00023015"/>
    </source>
</evidence>
<dbReference type="SUPFAM" id="SSF55455">
    <property type="entry name" value="SRF-like"/>
    <property type="match status" value="1"/>
</dbReference>
<dbReference type="Pfam" id="PF00319">
    <property type="entry name" value="SRF-TF"/>
    <property type="match status" value="1"/>
</dbReference>
<reference evidence="8" key="1">
    <citation type="submission" date="2022-02" db="EMBL/GenBank/DDBJ databases">
        <authorList>
            <person name="Henning P.M."/>
            <person name="McCubbin A.G."/>
            <person name="Shore J.S."/>
        </authorList>
    </citation>
    <scope>NUCLEOTIDE SEQUENCE</scope>
    <source>
        <strain evidence="8">F60SS</strain>
        <tissue evidence="8">Leaves</tissue>
    </source>
</reference>
<evidence type="ECO:0000313" key="9">
    <source>
        <dbReference type="Proteomes" id="UP001141552"/>
    </source>
</evidence>
<dbReference type="SMART" id="SM00432">
    <property type="entry name" value="MADS"/>
    <property type="match status" value="1"/>
</dbReference>
<keyword evidence="5" id="KW-0539">Nucleus</keyword>
<dbReference type="EMBL" id="JAKUCV010004223">
    <property type="protein sequence ID" value="KAJ4836139.1"/>
    <property type="molecule type" value="Genomic_DNA"/>
</dbReference>
<dbReference type="PANTHER" id="PTHR11945:SF629">
    <property type="entry name" value="OS02G0164450 PROTEIN"/>
    <property type="match status" value="1"/>
</dbReference>
<keyword evidence="9" id="KW-1185">Reference proteome</keyword>
<proteinExistence type="predicted"/>
<dbReference type="PANTHER" id="PTHR11945">
    <property type="entry name" value="MADS BOX PROTEIN"/>
    <property type="match status" value="1"/>
</dbReference>
<dbReference type="InterPro" id="IPR036879">
    <property type="entry name" value="TF_MADSbox_sf"/>
</dbReference>
<dbReference type="OrthoDB" id="1898716at2759"/>
<evidence type="ECO:0000256" key="3">
    <source>
        <dbReference type="ARBA" id="ARBA00023125"/>
    </source>
</evidence>
<keyword evidence="4" id="KW-0804">Transcription</keyword>
<dbReference type="InterPro" id="IPR002100">
    <property type="entry name" value="TF_MADSbox"/>
</dbReference>
<reference evidence="8" key="2">
    <citation type="journal article" date="2023" name="Plants (Basel)">
        <title>Annotation of the Turnera subulata (Passifloraceae) Draft Genome Reveals the S-Locus Evolved after the Divergence of Turneroideae from Passifloroideae in a Stepwise Manner.</title>
        <authorList>
            <person name="Henning P.M."/>
            <person name="Roalson E.H."/>
            <person name="Mir W."/>
            <person name="McCubbin A.G."/>
            <person name="Shore J.S."/>
        </authorList>
    </citation>
    <scope>NUCLEOTIDE SEQUENCE</scope>
    <source>
        <strain evidence="8">F60SS</strain>
    </source>
</reference>
<evidence type="ECO:0000313" key="8">
    <source>
        <dbReference type="EMBL" id="KAJ4836139.1"/>
    </source>
</evidence>
<dbReference type="PROSITE" id="PS50066">
    <property type="entry name" value="MADS_BOX_2"/>
    <property type="match status" value="1"/>
</dbReference>
<evidence type="ECO:0000256" key="4">
    <source>
        <dbReference type="ARBA" id="ARBA00023163"/>
    </source>
</evidence>
<name>A0A9Q0FSQ1_9ROSI</name>
<evidence type="ECO:0000259" key="7">
    <source>
        <dbReference type="PROSITE" id="PS50066"/>
    </source>
</evidence>
<keyword evidence="3" id="KW-0238">DNA-binding</keyword>
<dbReference type="Proteomes" id="UP001141552">
    <property type="component" value="Unassembled WGS sequence"/>
</dbReference>
<sequence>MGRGRVELKMIENKINRQVTFSKRRHGLMKKAHELSVLFGMLRLHSSSSPAEEKFMTLVALGVFCLLQLAPLFYALACMYMPFFSPWSFFFQGSSLYMFLPLKITPPHS</sequence>
<accession>A0A9Q0FSQ1</accession>
<dbReference type="GO" id="GO:0005634">
    <property type="term" value="C:nucleus"/>
    <property type="evidence" value="ECO:0007669"/>
    <property type="project" value="UniProtKB-SubCell"/>
</dbReference>
<gene>
    <name evidence="8" type="ORF">Tsubulata_022234</name>
</gene>
<feature type="transmembrane region" description="Helical" evidence="6">
    <location>
        <begin position="55"/>
        <end position="77"/>
    </location>
</feature>
<dbReference type="GO" id="GO:0000981">
    <property type="term" value="F:DNA-binding transcription factor activity, RNA polymerase II-specific"/>
    <property type="evidence" value="ECO:0007669"/>
    <property type="project" value="TreeGrafter"/>
</dbReference>
<organism evidence="8 9">
    <name type="scientific">Turnera subulata</name>
    <dbReference type="NCBI Taxonomy" id="218843"/>
    <lineage>
        <taxon>Eukaryota</taxon>
        <taxon>Viridiplantae</taxon>
        <taxon>Streptophyta</taxon>
        <taxon>Embryophyta</taxon>
        <taxon>Tracheophyta</taxon>
        <taxon>Spermatophyta</taxon>
        <taxon>Magnoliopsida</taxon>
        <taxon>eudicotyledons</taxon>
        <taxon>Gunneridae</taxon>
        <taxon>Pentapetalae</taxon>
        <taxon>rosids</taxon>
        <taxon>fabids</taxon>
        <taxon>Malpighiales</taxon>
        <taxon>Passifloraceae</taxon>
        <taxon>Turnera</taxon>
    </lineage>
</organism>
<evidence type="ECO:0000256" key="1">
    <source>
        <dbReference type="ARBA" id="ARBA00004123"/>
    </source>
</evidence>
<dbReference type="AlphaFoldDB" id="A0A9Q0FSQ1"/>
<feature type="domain" description="MADS-box" evidence="7">
    <location>
        <begin position="1"/>
        <end position="38"/>
    </location>
</feature>
<evidence type="ECO:0000256" key="5">
    <source>
        <dbReference type="ARBA" id="ARBA00023242"/>
    </source>
</evidence>
<dbReference type="Gene3D" id="3.40.1810.10">
    <property type="entry name" value="Transcription factor, MADS-box"/>
    <property type="match status" value="1"/>
</dbReference>
<dbReference type="GO" id="GO:0000978">
    <property type="term" value="F:RNA polymerase II cis-regulatory region sequence-specific DNA binding"/>
    <property type="evidence" value="ECO:0007669"/>
    <property type="project" value="TreeGrafter"/>
</dbReference>
<evidence type="ECO:0000256" key="6">
    <source>
        <dbReference type="SAM" id="Phobius"/>
    </source>
</evidence>
<keyword evidence="2" id="KW-0805">Transcription regulation</keyword>
<keyword evidence="6" id="KW-1133">Transmembrane helix</keyword>
<dbReference type="GO" id="GO:0046983">
    <property type="term" value="F:protein dimerization activity"/>
    <property type="evidence" value="ECO:0007669"/>
    <property type="project" value="InterPro"/>
</dbReference>
<protein>
    <recommendedName>
        <fullName evidence="7">MADS-box domain-containing protein</fullName>
    </recommendedName>
</protein>
<comment type="subcellular location">
    <subcellularLocation>
        <location evidence="1">Nucleus</location>
    </subcellularLocation>
</comment>